<proteinExistence type="predicted"/>
<feature type="region of interest" description="Disordered" evidence="1">
    <location>
        <begin position="156"/>
        <end position="188"/>
    </location>
</feature>
<accession>A0A507R0Z4</accession>
<dbReference type="Pfam" id="PF11905">
    <property type="entry name" value="DUF3425"/>
    <property type="match status" value="1"/>
</dbReference>
<dbReference type="PANTHER" id="PTHR37012:SF2">
    <property type="entry name" value="BZIP DOMAIN-CONTAINING PROTEIN-RELATED"/>
    <property type="match status" value="1"/>
</dbReference>
<evidence type="ECO:0008006" key="4">
    <source>
        <dbReference type="Google" id="ProtNLM"/>
    </source>
</evidence>
<organism evidence="2 3">
    <name type="scientific">Monascus purpureus</name>
    <name type="common">Red mold</name>
    <name type="synonym">Monascus anka</name>
    <dbReference type="NCBI Taxonomy" id="5098"/>
    <lineage>
        <taxon>Eukaryota</taxon>
        <taxon>Fungi</taxon>
        <taxon>Dikarya</taxon>
        <taxon>Ascomycota</taxon>
        <taxon>Pezizomycotina</taxon>
        <taxon>Eurotiomycetes</taxon>
        <taxon>Eurotiomycetidae</taxon>
        <taxon>Eurotiales</taxon>
        <taxon>Aspergillaceae</taxon>
        <taxon>Monascus</taxon>
    </lineage>
</organism>
<feature type="region of interest" description="Disordered" evidence="1">
    <location>
        <begin position="71"/>
        <end position="114"/>
    </location>
</feature>
<evidence type="ECO:0000313" key="2">
    <source>
        <dbReference type="EMBL" id="TQB74948.1"/>
    </source>
</evidence>
<evidence type="ECO:0000256" key="1">
    <source>
        <dbReference type="SAM" id="MobiDB-lite"/>
    </source>
</evidence>
<dbReference type="AlphaFoldDB" id="A0A507R0Z4"/>
<feature type="compositionally biased region" description="Polar residues" evidence="1">
    <location>
        <begin position="96"/>
        <end position="110"/>
    </location>
</feature>
<dbReference type="EMBL" id="VIFY01000025">
    <property type="protein sequence ID" value="TQB74948.1"/>
    <property type="molecule type" value="Genomic_DNA"/>
</dbReference>
<feature type="compositionally biased region" description="Low complexity" evidence="1">
    <location>
        <begin position="172"/>
        <end position="184"/>
    </location>
</feature>
<feature type="compositionally biased region" description="Low complexity" evidence="1">
    <location>
        <begin position="156"/>
        <end position="165"/>
    </location>
</feature>
<evidence type="ECO:0000313" key="3">
    <source>
        <dbReference type="Proteomes" id="UP000319663"/>
    </source>
</evidence>
<dbReference type="Proteomes" id="UP000319663">
    <property type="component" value="Unassembled WGS sequence"/>
</dbReference>
<feature type="region of interest" description="Disordered" evidence="1">
    <location>
        <begin position="1"/>
        <end position="39"/>
    </location>
</feature>
<reference evidence="2 3" key="1">
    <citation type="submission" date="2019-06" db="EMBL/GenBank/DDBJ databases">
        <title>Wine fermentation using esterase from Monascus purpureus.</title>
        <authorList>
            <person name="Geng C."/>
            <person name="Zhang Y."/>
        </authorList>
    </citation>
    <scope>NUCLEOTIDE SEQUENCE [LARGE SCALE GENOMIC DNA]</scope>
    <source>
        <strain evidence="2">HQ1</strain>
    </source>
</reference>
<sequence length="434" mass="49090">MNSNPKKRLRTEAQLARKRHADKVNHKAKRDRTKSQMDKLEAEMVQLRQRMKEISDRLTALHADVLRGQNAYTPPTVKDQASPAPTIPLTPDPCSGQASHSPFSPPQAHNSLAGLPDLSPGYSFESLSAHFQRYSPSATPAIASASLSINHDAPASAATATAATPFAPPTPQQAQSPPHSSIPSRATDDDNGIESLLDILFEHQNRILVDCRCGVEHKSPTECLEYSTFLILLRTHEKLSRSIYNTPPRLPRNPSLLSLFRHSCSNNPIIHILGSIFNRIHPVNVYTLFGIFLGMYRFLRWRLYPHSESRGDIPPWLRPTEIQKSIPHPVSIDFLPWPGLRDYLTTHQNEDGRHSVDLYIRSVRFRWPEHKAFYRTTSRGDIALNEEFVTELNKYENWMLSAEWARMFPHLAQYVNVEEGPASTSRDSSMQTEG</sequence>
<comment type="caution">
    <text evidence="2">The sequence shown here is derived from an EMBL/GenBank/DDBJ whole genome shotgun (WGS) entry which is preliminary data.</text>
</comment>
<feature type="compositionally biased region" description="Basic residues" evidence="1">
    <location>
        <begin position="16"/>
        <end position="32"/>
    </location>
</feature>
<protein>
    <recommendedName>
        <fullName evidence="4">BZIP domain-containing protein</fullName>
    </recommendedName>
</protein>
<keyword evidence="3" id="KW-1185">Reference proteome</keyword>
<dbReference type="OrthoDB" id="4161589at2759"/>
<gene>
    <name evidence="2" type="ORF">MPDQ_003981</name>
</gene>
<dbReference type="PANTHER" id="PTHR37012">
    <property type="entry name" value="B-ZIP TRANSCRIPTION FACTOR (EUROFUNG)-RELATED"/>
    <property type="match status" value="1"/>
</dbReference>
<dbReference type="InterPro" id="IPR021833">
    <property type="entry name" value="DUF3425"/>
</dbReference>
<name>A0A507R0Z4_MONPU</name>